<feature type="non-terminal residue" evidence="4">
    <location>
        <position position="1"/>
    </location>
</feature>
<dbReference type="EMBL" id="JADCNL010000219">
    <property type="protein sequence ID" value="KAG0449083.1"/>
    <property type="molecule type" value="Genomic_DNA"/>
</dbReference>
<feature type="domain" description="C-CAP/cofactor C-like" evidence="3">
    <location>
        <begin position="110"/>
        <end position="249"/>
    </location>
</feature>
<dbReference type="InterPro" id="IPR016098">
    <property type="entry name" value="CAP/MinC_C"/>
</dbReference>
<evidence type="ECO:0000313" key="4">
    <source>
        <dbReference type="EMBL" id="KAG0449083.1"/>
    </source>
</evidence>
<dbReference type="AlphaFoldDB" id="A0A835PAS2"/>
<name>A0A835PAS2_VANPL</name>
<dbReference type="InterPro" id="IPR017901">
    <property type="entry name" value="C-CAP_CF_C-like"/>
</dbReference>
<dbReference type="InterPro" id="IPR039589">
    <property type="entry name" value="TBCC1"/>
</dbReference>
<gene>
    <name evidence="4" type="ORF">HPP92_027525</name>
</gene>
<keyword evidence="2" id="KW-0812">Transmembrane</keyword>
<dbReference type="Proteomes" id="UP000636800">
    <property type="component" value="Unassembled WGS sequence"/>
</dbReference>
<keyword evidence="2" id="KW-1133">Transmembrane helix</keyword>
<dbReference type="OrthoDB" id="1625948at2759"/>
<accession>A0A835PAS2</accession>
<proteinExistence type="inferred from homology"/>
<organism evidence="4 5">
    <name type="scientific">Vanilla planifolia</name>
    <name type="common">Vanilla</name>
    <dbReference type="NCBI Taxonomy" id="51239"/>
    <lineage>
        <taxon>Eukaryota</taxon>
        <taxon>Viridiplantae</taxon>
        <taxon>Streptophyta</taxon>
        <taxon>Embryophyta</taxon>
        <taxon>Tracheophyta</taxon>
        <taxon>Spermatophyta</taxon>
        <taxon>Magnoliopsida</taxon>
        <taxon>Liliopsida</taxon>
        <taxon>Asparagales</taxon>
        <taxon>Orchidaceae</taxon>
        <taxon>Vanilloideae</taxon>
        <taxon>Vanilleae</taxon>
        <taxon>Vanilla</taxon>
    </lineage>
</organism>
<protein>
    <recommendedName>
        <fullName evidence="3">C-CAP/cofactor C-like domain-containing protein</fullName>
    </recommendedName>
</protein>
<comment type="caution">
    <text evidence="4">The sequence shown here is derived from an EMBL/GenBank/DDBJ whole genome shotgun (WGS) entry which is preliminary data.</text>
</comment>
<dbReference type="Pfam" id="PF07986">
    <property type="entry name" value="TBCC"/>
    <property type="match status" value="1"/>
</dbReference>
<sequence>MDTSPPSRHSRLELVRKATLSDSCLHKLARKLINCPTMEIFDHLDPDMPAAPVSAAQVHEWFYKNIVISLENNAEKVMAKENGHSNALDADVTMTDAIRDLVSYTLQHSPTKCCTAENQRLFWGVAFNTAFRASLWKTLVLWNMLKIPFLHLPAYYCSWEVLNCHDSVIYLLAPLKYAIVYGCSDATVILGAIGKAVREENCDRVQVIAASKRICIANCRECVFIWALINNLLFLGIIINYKNCCNYTVLLLVKSKKLIKICSSLLIILRA</sequence>
<evidence type="ECO:0000256" key="2">
    <source>
        <dbReference type="SAM" id="Phobius"/>
    </source>
</evidence>
<keyword evidence="2" id="KW-0472">Membrane</keyword>
<dbReference type="PANTHER" id="PTHR16052">
    <property type="entry name" value="TBCC DOMAIN-CONTAINING PROTEIN 1"/>
    <property type="match status" value="1"/>
</dbReference>
<evidence type="ECO:0000313" key="5">
    <source>
        <dbReference type="Proteomes" id="UP000636800"/>
    </source>
</evidence>
<evidence type="ECO:0000259" key="3">
    <source>
        <dbReference type="PROSITE" id="PS51329"/>
    </source>
</evidence>
<feature type="transmembrane region" description="Helical" evidence="2">
    <location>
        <begin position="223"/>
        <end position="241"/>
    </location>
</feature>
<comment type="similarity">
    <text evidence="1">Belongs to the TBCC family.</text>
</comment>
<keyword evidence="5" id="KW-1185">Reference proteome</keyword>
<reference evidence="4 5" key="1">
    <citation type="journal article" date="2020" name="Nat. Food">
        <title>A phased Vanilla planifolia genome enables genetic improvement of flavour and production.</title>
        <authorList>
            <person name="Hasing T."/>
            <person name="Tang H."/>
            <person name="Brym M."/>
            <person name="Khazi F."/>
            <person name="Huang T."/>
            <person name="Chambers A.H."/>
        </authorList>
    </citation>
    <scope>NUCLEOTIDE SEQUENCE [LARGE SCALE GENOMIC DNA]</scope>
    <source>
        <tissue evidence="4">Leaf</tissue>
    </source>
</reference>
<dbReference type="InterPro" id="IPR012945">
    <property type="entry name" value="Tubulin-bd_cofactor_C_dom"/>
</dbReference>
<dbReference type="PANTHER" id="PTHR16052:SF0">
    <property type="entry name" value="TBCC DOMAIN-CONTAINING PROTEIN 1"/>
    <property type="match status" value="1"/>
</dbReference>
<evidence type="ECO:0000256" key="1">
    <source>
        <dbReference type="ARBA" id="ARBA00008848"/>
    </source>
</evidence>
<dbReference type="Gene3D" id="2.160.20.70">
    <property type="match status" value="1"/>
</dbReference>
<dbReference type="PROSITE" id="PS51329">
    <property type="entry name" value="C_CAP_COFACTOR_C"/>
    <property type="match status" value="1"/>
</dbReference>